<dbReference type="GO" id="GO:0009401">
    <property type="term" value="P:phosphoenolpyruvate-dependent sugar phosphotransferase system"/>
    <property type="evidence" value="ECO:0007669"/>
    <property type="project" value="UniProtKB-KW"/>
</dbReference>
<feature type="domain" description="PTS EIIA type-4" evidence="8">
    <location>
        <begin position="2"/>
        <end position="124"/>
    </location>
</feature>
<dbReference type="OrthoDB" id="7065728at2"/>
<evidence type="ECO:0000256" key="1">
    <source>
        <dbReference type="ARBA" id="ARBA00004496"/>
    </source>
</evidence>
<keyword evidence="6" id="KW-0598">Phosphotransferase system</keyword>
<proteinExistence type="predicted"/>
<dbReference type="InterPro" id="IPR051471">
    <property type="entry name" value="Bacterial_PTS_sugar_comp"/>
</dbReference>
<dbReference type="Gene3D" id="3.40.50.510">
    <property type="entry name" value="Phosphotransferase system, mannose-type IIA component"/>
    <property type="match status" value="1"/>
</dbReference>
<evidence type="ECO:0000256" key="4">
    <source>
        <dbReference type="ARBA" id="ARBA00022597"/>
    </source>
</evidence>
<dbReference type="Pfam" id="PF03610">
    <property type="entry name" value="EIIA-man"/>
    <property type="match status" value="1"/>
</dbReference>
<dbReference type="CDD" id="cd00006">
    <property type="entry name" value="PTS_IIA_man"/>
    <property type="match status" value="1"/>
</dbReference>
<reference evidence="9 10" key="1">
    <citation type="submission" date="2017-01" db="EMBL/GenBank/DDBJ databases">
        <title>Draft sequence of Acidihalobacter ferrooxidans strain DSM 14175 (strain V8).</title>
        <authorList>
            <person name="Khaleque H.N."/>
            <person name="Ramsay J.P."/>
            <person name="Murphy R.J.T."/>
            <person name="Kaksonen A.H."/>
            <person name="Boxall N.J."/>
            <person name="Watkin E.L.J."/>
        </authorList>
    </citation>
    <scope>NUCLEOTIDE SEQUENCE [LARGE SCALE GENOMIC DNA]</scope>
    <source>
        <strain evidence="9 10">V8</strain>
    </source>
</reference>
<evidence type="ECO:0000259" key="8">
    <source>
        <dbReference type="PROSITE" id="PS51096"/>
    </source>
</evidence>
<evidence type="ECO:0000256" key="3">
    <source>
        <dbReference type="ARBA" id="ARBA00022490"/>
    </source>
</evidence>
<dbReference type="PANTHER" id="PTHR33799">
    <property type="entry name" value="PTS PERMEASE-RELATED-RELATED"/>
    <property type="match status" value="1"/>
</dbReference>
<organism evidence="9 10">
    <name type="scientific">Acidihalobacter ferrooxydans</name>
    <dbReference type="NCBI Taxonomy" id="1765967"/>
    <lineage>
        <taxon>Bacteria</taxon>
        <taxon>Pseudomonadati</taxon>
        <taxon>Pseudomonadota</taxon>
        <taxon>Gammaproteobacteria</taxon>
        <taxon>Chromatiales</taxon>
        <taxon>Ectothiorhodospiraceae</taxon>
        <taxon>Acidihalobacter</taxon>
    </lineage>
</organism>
<keyword evidence="2" id="KW-0813">Transport</keyword>
<evidence type="ECO:0000313" key="9">
    <source>
        <dbReference type="EMBL" id="APZ43940.1"/>
    </source>
</evidence>
<dbReference type="GO" id="GO:0016020">
    <property type="term" value="C:membrane"/>
    <property type="evidence" value="ECO:0007669"/>
    <property type="project" value="InterPro"/>
</dbReference>
<dbReference type="STRING" id="1765967.BW247_13265"/>
<dbReference type="Proteomes" id="UP000243807">
    <property type="component" value="Chromosome"/>
</dbReference>
<accession>A0A1P8UJG0</accession>
<gene>
    <name evidence="9" type="ORF">BW247_13265</name>
</gene>
<dbReference type="GO" id="GO:0005737">
    <property type="term" value="C:cytoplasm"/>
    <property type="evidence" value="ECO:0007669"/>
    <property type="project" value="UniProtKB-SubCell"/>
</dbReference>
<dbReference type="AlphaFoldDB" id="A0A1P8UJG0"/>
<keyword evidence="10" id="KW-1185">Reference proteome</keyword>
<dbReference type="RefSeq" id="WP_076837564.1">
    <property type="nucleotide sequence ID" value="NZ_CP019434.1"/>
</dbReference>
<keyword evidence="5" id="KW-0808">Transferase</keyword>
<dbReference type="EMBL" id="CP019434">
    <property type="protein sequence ID" value="APZ43940.1"/>
    <property type="molecule type" value="Genomic_DNA"/>
</dbReference>
<evidence type="ECO:0000256" key="2">
    <source>
        <dbReference type="ARBA" id="ARBA00022448"/>
    </source>
</evidence>
<dbReference type="SUPFAM" id="SSF53062">
    <property type="entry name" value="PTS system fructose IIA component-like"/>
    <property type="match status" value="1"/>
</dbReference>
<comment type="subcellular location">
    <subcellularLocation>
        <location evidence="1">Cytoplasm</location>
    </subcellularLocation>
</comment>
<keyword evidence="4" id="KW-0762">Sugar transport</keyword>
<protein>
    <submittedName>
        <fullName evidence="9">PTS fructose transporter subunit IIA</fullName>
    </submittedName>
</protein>
<keyword evidence="7" id="KW-0418">Kinase</keyword>
<dbReference type="GO" id="GO:0016301">
    <property type="term" value="F:kinase activity"/>
    <property type="evidence" value="ECO:0007669"/>
    <property type="project" value="UniProtKB-KW"/>
</dbReference>
<dbReference type="PANTHER" id="PTHR33799:SF1">
    <property type="entry name" value="PTS SYSTEM MANNOSE-SPECIFIC EIIAB COMPONENT-RELATED"/>
    <property type="match status" value="1"/>
</dbReference>
<dbReference type="PROSITE" id="PS51096">
    <property type="entry name" value="PTS_EIIA_TYPE_4"/>
    <property type="match status" value="1"/>
</dbReference>
<sequence length="135" mass="14033">MSVGILLITHGNIGGDLADTARNVLGADPLAIAQLSVTPSDNPDQVLEKAKTLCRQLDEGDGVLVITDMFGSTPSNIACRLNQLPGVRILAGLNLPMLIRVLNYPTLSLDALCAKALSGGHDGVLDCQQSAASRS</sequence>
<evidence type="ECO:0000313" key="10">
    <source>
        <dbReference type="Proteomes" id="UP000243807"/>
    </source>
</evidence>
<keyword evidence="3" id="KW-0963">Cytoplasm</keyword>
<name>A0A1P8UJG0_9GAMM</name>
<evidence type="ECO:0000256" key="5">
    <source>
        <dbReference type="ARBA" id="ARBA00022679"/>
    </source>
</evidence>
<dbReference type="InterPro" id="IPR033887">
    <property type="entry name" value="PTS_IIA_man"/>
</dbReference>
<dbReference type="InterPro" id="IPR004701">
    <property type="entry name" value="PTS_EIIA_man-typ"/>
</dbReference>
<evidence type="ECO:0000256" key="6">
    <source>
        <dbReference type="ARBA" id="ARBA00022683"/>
    </source>
</evidence>
<dbReference type="InterPro" id="IPR036662">
    <property type="entry name" value="PTS_EIIA_man-typ_sf"/>
</dbReference>
<dbReference type="KEGG" id="afy:BW247_13265"/>
<evidence type="ECO:0000256" key="7">
    <source>
        <dbReference type="ARBA" id="ARBA00022777"/>
    </source>
</evidence>